<keyword evidence="1" id="KW-0732">Signal</keyword>
<dbReference type="OrthoDB" id="5912039at2759"/>
<dbReference type="STRING" id="29172.A0A0D8XVK4"/>
<dbReference type="EMBL" id="KN716292">
    <property type="protein sequence ID" value="KJH47799.1"/>
    <property type="molecule type" value="Genomic_DNA"/>
</dbReference>
<accession>A0A0D8XVK4</accession>
<reference evidence="3" key="2">
    <citation type="journal article" date="2016" name="Sci. Rep.">
        <title>Dictyocaulus viviparus genome, variome and transcriptome elucidate lungworm biology and support future intervention.</title>
        <authorList>
            <person name="McNulty S.N."/>
            <person name="Strube C."/>
            <person name="Rosa B.A."/>
            <person name="Martin J.C."/>
            <person name="Tyagi R."/>
            <person name="Choi Y.J."/>
            <person name="Wang Q."/>
            <person name="Hallsworth Pepin K."/>
            <person name="Zhang X."/>
            <person name="Ozersky P."/>
            <person name="Wilson R.K."/>
            <person name="Sternberg P.W."/>
            <person name="Gasser R.B."/>
            <person name="Mitreva M."/>
        </authorList>
    </citation>
    <scope>NUCLEOTIDE SEQUENCE [LARGE SCALE GENOMIC DNA]</scope>
    <source>
        <strain evidence="3">HannoverDv2000</strain>
    </source>
</reference>
<dbReference type="AlphaFoldDB" id="A0A0D8XVK4"/>
<sequence>MFLRISIMQCHLFRRLLFISTILLIDPSYCQTPVIGGRCSLGTPDVQIGGKQTQFFLRCDAMSEYVAIDFVAI</sequence>
<evidence type="ECO:0000313" key="2">
    <source>
        <dbReference type="EMBL" id="KJH47799.1"/>
    </source>
</evidence>
<reference evidence="2 3" key="1">
    <citation type="submission" date="2013-11" db="EMBL/GenBank/DDBJ databases">
        <title>Draft genome of the bovine lungworm Dictyocaulus viviparus.</title>
        <authorList>
            <person name="Mitreva M."/>
        </authorList>
    </citation>
    <scope>NUCLEOTIDE SEQUENCE [LARGE SCALE GENOMIC DNA]</scope>
    <source>
        <strain evidence="2 3">HannoverDv2000</strain>
    </source>
</reference>
<dbReference type="Proteomes" id="UP000053766">
    <property type="component" value="Unassembled WGS sequence"/>
</dbReference>
<feature type="signal peptide" evidence="1">
    <location>
        <begin position="1"/>
        <end position="30"/>
    </location>
</feature>
<gene>
    <name evidence="2" type="ORF">DICVIV_06091</name>
</gene>
<keyword evidence="3" id="KW-1185">Reference proteome</keyword>
<evidence type="ECO:0000313" key="3">
    <source>
        <dbReference type="Proteomes" id="UP000053766"/>
    </source>
</evidence>
<name>A0A0D8XVK4_DICVI</name>
<organism evidence="2 3">
    <name type="scientific">Dictyocaulus viviparus</name>
    <name type="common">Bovine lungworm</name>
    <dbReference type="NCBI Taxonomy" id="29172"/>
    <lineage>
        <taxon>Eukaryota</taxon>
        <taxon>Metazoa</taxon>
        <taxon>Ecdysozoa</taxon>
        <taxon>Nematoda</taxon>
        <taxon>Chromadorea</taxon>
        <taxon>Rhabditida</taxon>
        <taxon>Rhabditina</taxon>
        <taxon>Rhabditomorpha</taxon>
        <taxon>Strongyloidea</taxon>
        <taxon>Metastrongylidae</taxon>
        <taxon>Dictyocaulus</taxon>
    </lineage>
</organism>
<evidence type="ECO:0000256" key="1">
    <source>
        <dbReference type="SAM" id="SignalP"/>
    </source>
</evidence>
<protein>
    <recommendedName>
        <fullName evidence="4">CUB domain-containing protein</fullName>
    </recommendedName>
</protein>
<proteinExistence type="predicted"/>
<feature type="chain" id="PRO_5002335991" description="CUB domain-containing protein" evidence="1">
    <location>
        <begin position="31"/>
        <end position="73"/>
    </location>
</feature>
<evidence type="ECO:0008006" key="4">
    <source>
        <dbReference type="Google" id="ProtNLM"/>
    </source>
</evidence>